<dbReference type="EMBL" id="JAVYJV010000016">
    <property type="protein sequence ID" value="KAK4350983.1"/>
    <property type="molecule type" value="Genomic_DNA"/>
</dbReference>
<evidence type="ECO:0000313" key="6">
    <source>
        <dbReference type="EMBL" id="KAK4350983.1"/>
    </source>
</evidence>
<proteinExistence type="predicted"/>
<comment type="caution">
    <text evidence="6">The sequence shown here is derived from an EMBL/GenBank/DDBJ whole genome shotgun (WGS) entry which is preliminary data.</text>
</comment>
<dbReference type="InterPro" id="IPR003613">
    <property type="entry name" value="Ubox_domain"/>
</dbReference>
<dbReference type="CDD" id="cd16664">
    <property type="entry name" value="RING-Ubox_PUB"/>
    <property type="match status" value="1"/>
</dbReference>
<comment type="pathway">
    <text evidence="2">Protein modification; protein ubiquitination.</text>
</comment>
<feature type="domain" description="U-box" evidence="5">
    <location>
        <begin position="37"/>
        <end position="110"/>
    </location>
</feature>
<dbReference type="GO" id="GO:0061630">
    <property type="term" value="F:ubiquitin protein ligase activity"/>
    <property type="evidence" value="ECO:0007669"/>
    <property type="project" value="UniProtKB-EC"/>
</dbReference>
<evidence type="ECO:0000256" key="2">
    <source>
        <dbReference type="ARBA" id="ARBA00004906"/>
    </source>
</evidence>
<gene>
    <name evidence="6" type="ORF">RND71_030296</name>
</gene>
<reference evidence="6" key="1">
    <citation type="submission" date="2023-12" db="EMBL/GenBank/DDBJ databases">
        <title>Genome assembly of Anisodus tanguticus.</title>
        <authorList>
            <person name="Wang Y.-J."/>
        </authorList>
    </citation>
    <scope>NUCLEOTIDE SEQUENCE</scope>
    <source>
        <strain evidence="6">KB-2021</strain>
        <tissue evidence="6">Leaf</tissue>
    </source>
</reference>
<keyword evidence="4" id="KW-0808">Transferase</keyword>
<evidence type="ECO:0000256" key="1">
    <source>
        <dbReference type="ARBA" id="ARBA00000900"/>
    </source>
</evidence>
<accession>A0AAE1RG53</accession>
<dbReference type="InterPro" id="IPR052608">
    <property type="entry name" value="U-box_domain_protein"/>
</dbReference>
<dbReference type="SUPFAM" id="SSF57850">
    <property type="entry name" value="RING/U-box"/>
    <property type="match status" value="1"/>
</dbReference>
<dbReference type="Pfam" id="PF04564">
    <property type="entry name" value="U-box"/>
    <property type="match status" value="1"/>
</dbReference>
<evidence type="ECO:0000313" key="7">
    <source>
        <dbReference type="Proteomes" id="UP001291623"/>
    </source>
</evidence>
<dbReference type="PANTHER" id="PTHR45958">
    <property type="entry name" value="RING-TYPE E3 UBIQUITIN TRANSFERASE"/>
    <property type="match status" value="1"/>
</dbReference>
<dbReference type="EC" id="2.3.2.27" evidence="3"/>
<keyword evidence="7" id="KW-1185">Reference proteome</keyword>
<evidence type="ECO:0000259" key="5">
    <source>
        <dbReference type="PROSITE" id="PS51698"/>
    </source>
</evidence>
<protein>
    <recommendedName>
        <fullName evidence="3">RING-type E3 ubiquitin transferase</fullName>
        <ecNumber evidence="3">2.3.2.27</ecNumber>
    </recommendedName>
</protein>
<dbReference type="PROSITE" id="PS51698">
    <property type="entry name" value="U_BOX"/>
    <property type="match status" value="1"/>
</dbReference>
<name>A0AAE1RG53_9SOLA</name>
<dbReference type="GO" id="GO:0016567">
    <property type="term" value="P:protein ubiquitination"/>
    <property type="evidence" value="ECO:0007669"/>
    <property type="project" value="InterPro"/>
</dbReference>
<evidence type="ECO:0000256" key="3">
    <source>
        <dbReference type="ARBA" id="ARBA00012483"/>
    </source>
</evidence>
<organism evidence="6 7">
    <name type="scientific">Anisodus tanguticus</name>
    <dbReference type="NCBI Taxonomy" id="243964"/>
    <lineage>
        <taxon>Eukaryota</taxon>
        <taxon>Viridiplantae</taxon>
        <taxon>Streptophyta</taxon>
        <taxon>Embryophyta</taxon>
        <taxon>Tracheophyta</taxon>
        <taxon>Spermatophyta</taxon>
        <taxon>Magnoliopsida</taxon>
        <taxon>eudicotyledons</taxon>
        <taxon>Gunneridae</taxon>
        <taxon>Pentapetalae</taxon>
        <taxon>asterids</taxon>
        <taxon>lamiids</taxon>
        <taxon>Solanales</taxon>
        <taxon>Solanaceae</taxon>
        <taxon>Solanoideae</taxon>
        <taxon>Hyoscyameae</taxon>
        <taxon>Anisodus</taxon>
    </lineage>
</organism>
<dbReference type="PANTHER" id="PTHR45958:SF8">
    <property type="entry name" value="U-BOX DOMAIN-CONTAINING PROTEIN 44-LIKE"/>
    <property type="match status" value="1"/>
</dbReference>
<sequence length="571" mass="64020">MEEIILLLGKADLLTTAEEKQTNYLTKRNSFGRQPLEPLKSFYCPITGDVMEDPVETSSGQIFERTAIEKWLADGNKLCPLTKLLKKSDLWSNKMLRQSIEEWKNRNIMITIASLKLKIQTNNEEEVLQSLQKLLEFCIRSELQREWIVMENYVTVTIDLLCANNTEIRKYALMILYALAKDSEEGKERIGTVDNAIGLVVRSLARKPEESILALQLLLELSRSSIVENLIGGVQGCILLLVTFMNSEDSVAAKYASEILENLSFLDQNVIEMARLNYCAPLLQHLCSGTESKRMIMAKTLSDIQLSDQIKLCLTEKGALKPLLEHSNTEMKSIAVKALQSLSTVPQNGQLMIKEGVSDLLFELIFCHTLSTEIRENVAATIMQLAISKNSQGSEDVQVSLLDILRIVQAMFQSPAGSDIRTKLRQISAIKVLVNLCELDDRNVRDDAVKLFYLLAKDGSDDILLENVNNTCIGNLIRIIRTSDNKEETAAANDHTSLRNEVVENAAGALCRFTVPTNPEIQKQVVELILYHFTRKSSQGLGKDISIDRIAAKIWDISPDATCGNHSERKE</sequence>
<dbReference type="AlphaFoldDB" id="A0AAE1RG53"/>
<dbReference type="Proteomes" id="UP001291623">
    <property type="component" value="Unassembled WGS sequence"/>
</dbReference>
<dbReference type="InterPro" id="IPR013083">
    <property type="entry name" value="Znf_RING/FYVE/PHD"/>
</dbReference>
<dbReference type="InterPro" id="IPR045210">
    <property type="entry name" value="RING-Ubox_PUB"/>
</dbReference>
<dbReference type="SMART" id="SM00504">
    <property type="entry name" value="Ubox"/>
    <property type="match status" value="1"/>
</dbReference>
<dbReference type="SUPFAM" id="SSF48371">
    <property type="entry name" value="ARM repeat"/>
    <property type="match status" value="2"/>
</dbReference>
<dbReference type="InterPro" id="IPR016024">
    <property type="entry name" value="ARM-type_fold"/>
</dbReference>
<evidence type="ECO:0000256" key="4">
    <source>
        <dbReference type="ARBA" id="ARBA00022679"/>
    </source>
</evidence>
<dbReference type="InterPro" id="IPR011989">
    <property type="entry name" value="ARM-like"/>
</dbReference>
<dbReference type="Gene3D" id="3.30.40.10">
    <property type="entry name" value="Zinc/RING finger domain, C3HC4 (zinc finger)"/>
    <property type="match status" value="1"/>
</dbReference>
<comment type="catalytic activity">
    <reaction evidence="1">
        <text>S-ubiquitinyl-[E2 ubiquitin-conjugating enzyme]-L-cysteine + [acceptor protein]-L-lysine = [E2 ubiquitin-conjugating enzyme]-L-cysteine + N(6)-ubiquitinyl-[acceptor protein]-L-lysine.</text>
        <dbReference type="EC" id="2.3.2.27"/>
    </reaction>
</comment>
<dbReference type="Gene3D" id="1.25.10.10">
    <property type="entry name" value="Leucine-rich Repeat Variant"/>
    <property type="match status" value="3"/>
</dbReference>